<feature type="region of interest" description="Disordered" evidence="2">
    <location>
        <begin position="1"/>
        <end position="35"/>
    </location>
</feature>
<feature type="domain" description="CCHC-type" evidence="3">
    <location>
        <begin position="237"/>
        <end position="250"/>
    </location>
</feature>
<keyword evidence="4" id="KW-1185">Reference proteome</keyword>
<dbReference type="PANTHER" id="PTHR31286">
    <property type="entry name" value="GLYCINE-RICH CELL WALL STRUCTURAL PROTEIN 1.8-LIKE"/>
    <property type="match status" value="1"/>
</dbReference>
<dbReference type="GO" id="GO:0008270">
    <property type="term" value="F:zinc ion binding"/>
    <property type="evidence" value="ECO:0007669"/>
    <property type="project" value="UniProtKB-KW"/>
</dbReference>
<dbReference type="InterPro" id="IPR025558">
    <property type="entry name" value="DUF4283"/>
</dbReference>
<feature type="compositionally biased region" description="Polar residues" evidence="2">
    <location>
        <begin position="19"/>
        <end position="35"/>
    </location>
</feature>
<name>A0AB40CPH0_DIOCR</name>
<evidence type="ECO:0000256" key="2">
    <source>
        <dbReference type="SAM" id="MobiDB-lite"/>
    </source>
</evidence>
<reference evidence="5" key="1">
    <citation type="submission" date="2025-08" db="UniProtKB">
        <authorList>
            <consortium name="RefSeq"/>
        </authorList>
    </citation>
    <scope>IDENTIFICATION</scope>
</reference>
<dbReference type="Proteomes" id="UP001515500">
    <property type="component" value="Chromosome 16"/>
</dbReference>
<proteinExistence type="predicted"/>
<dbReference type="InterPro" id="IPR040256">
    <property type="entry name" value="At4g02000-like"/>
</dbReference>
<keyword evidence="1" id="KW-0479">Metal-binding</keyword>
<dbReference type="Pfam" id="PF14111">
    <property type="entry name" value="DUF4283"/>
    <property type="match status" value="1"/>
</dbReference>
<accession>A0AB40CPH0</accession>
<dbReference type="PROSITE" id="PS50158">
    <property type="entry name" value="ZF_CCHC"/>
    <property type="match status" value="1"/>
</dbReference>
<dbReference type="InterPro" id="IPR001878">
    <property type="entry name" value="Znf_CCHC"/>
</dbReference>
<evidence type="ECO:0000313" key="4">
    <source>
        <dbReference type="Proteomes" id="UP001515500"/>
    </source>
</evidence>
<evidence type="ECO:0000313" key="5">
    <source>
        <dbReference type="RefSeq" id="XP_039141982.1"/>
    </source>
</evidence>
<dbReference type="PANTHER" id="PTHR31286:SF180">
    <property type="entry name" value="OS10G0362600 PROTEIN"/>
    <property type="match status" value="1"/>
</dbReference>
<evidence type="ECO:0000259" key="3">
    <source>
        <dbReference type="PROSITE" id="PS50158"/>
    </source>
</evidence>
<organism evidence="4 5">
    <name type="scientific">Dioscorea cayennensis subsp. rotundata</name>
    <name type="common">White Guinea yam</name>
    <name type="synonym">Dioscorea rotundata</name>
    <dbReference type="NCBI Taxonomy" id="55577"/>
    <lineage>
        <taxon>Eukaryota</taxon>
        <taxon>Viridiplantae</taxon>
        <taxon>Streptophyta</taxon>
        <taxon>Embryophyta</taxon>
        <taxon>Tracheophyta</taxon>
        <taxon>Spermatophyta</taxon>
        <taxon>Magnoliopsida</taxon>
        <taxon>Liliopsida</taxon>
        <taxon>Dioscoreales</taxon>
        <taxon>Dioscoreaceae</taxon>
        <taxon>Dioscorea</taxon>
    </lineage>
</organism>
<keyword evidence="1" id="KW-0863">Zinc-finger</keyword>
<dbReference type="GeneID" id="120279183"/>
<gene>
    <name evidence="5" type="primary">LOC120279183</name>
</gene>
<keyword evidence="1" id="KW-0862">Zinc</keyword>
<dbReference type="GO" id="GO:0003676">
    <property type="term" value="F:nucleic acid binding"/>
    <property type="evidence" value="ECO:0007669"/>
    <property type="project" value="InterPro"/>
</dbReference>
<protein>
    <submittedName>
        <fullName evidence="5">Uncharacterized protein LOC120279183</fullName>
    </submittedName>
</protein>
<sequence length="271" mass="29950">MASGGHAPHPVVPPDRPQSWAQVASSNPHSSDTSPLQNPLLLAKLKSSTSQFVRIDGDALARAHLKFQNSLFGKFFGKPPPFDQVKAFLSAKWSQFGEVLISDLPNGFLLLRCDSHDTLKHLLCDGPWSINGIILQLSPWEPFFEPAFAKLSTAAVWVQLHNLPVEFWDGNSLEMVTAHLGNLLKIDELTASLSRSKFARVCLEIDLAKPLNRGFWIGDESHRVFVVVLYERLPTFCYSCGVIGHGSKNCSHSTTTGDLWCPSTPSFRRGS</sequence>
<dbReference type="RefSeq" id="XP_039141982.1">
    <property type="nucleotide sequence ID" value="XM_039286048.1"/>
</dbReference>
<dbReference type="Pfam" id="PF14392">
    <property type="entry name" value="zf-CCHC_4"/>
    <property type="match status" value="1"/>
</dbReference>
<dbReference type="InterPro" id="IPR025836">
    <property type="entry name" value="Zn_knuckle_CX2CX4HX4C"/>
</dbReference>
<evidence type="ECO:0000256" key="1">
    <source>
        <dbReference type="PROSITE-ProRule" id="PRU00047"/>
    </source>
</evidence>
<dbReference type="AlphaFoldDB" id="A0AB40CPH0"/>